<proteinExistence type="predicted"/>
<protein>
    <submittedName>
        <fullName evidence="2">Nucleoside-diphosphate-sugar epimerase</fullName>
    </submittedName>
</protein>
<comment type="caution">
    <text evidence="2">The sequence shown here is derived from an EMBL/GenBank/DDBJ whole genome shotgun (WGS) entry which is preliminary data.</text>
</comment>
<dbReference type="InterPro" id="IPR051783">
    <property type="entry name" value="NAD(P)-dependent_oxidoreduct"/>
</dbReference>
<dbReference type="RefSeq" id="WP_253800486.1">
    <property type="nucleotide sequence ID" value="NZ_BAAAUB010000016.1"/>
</dbReference>
<dbReference type="Gene3D" id="3.40.50.720">
    <property type="entry name" value="NAD(P)-binding Rossmann-like Domain"/>
    <property type="match status" value="1"/>
</dbReference>
<dbReference type="PANTHER" id="PTHR48079">
    <property type="entry name" value="PROTEIN YEEZ"/>
    <property type="match status" value="1"/>
</dbReference>
<gene>
    <name evidence="2" type="ORF">FHR36_005096</name>
</gene>
<reference evidence="2 3" key="1">
    <citation type="submission" date="2022-06" db="EMBL/GenBank/DDBJ databases">
        <title>Sequencing the genomes of 1000 actinobacteria strains.</title>
        <authorList>
            <person name="Klenk H.-P."/>
        </authorList>
    </citation>
    <scope>NUCLEOTIDE SEQUENCE [LARGE SCALE GENOMIC DNA]</scope>
    <source>
        <strain evidence="2 3">DSM 41656</strain>
    </source>
</reference>
<evidence type="ECO:0000313" key="2">
    <source>
        <dbReference type="EMBL" id="MCP2311933.1"/>
    </source>
</evidence>
<keyword evidence="3" id="KW-1185">Reference proteome</keyword>
<dbReference type="InterPro" id="IPR013120">
    <property type="entry name" value="FAR_NAD-bd"/>
</dbReference>
<dbReference type="SUPFAM" id="SSF51735">
    <property type="entry name" value="NAD(P)-binding Rossmann-fold domains"/>
    <property type="match status" value="1"/>
</dbReference>
<sequence>MTTATTLVLGANGFIGRWLTLELLNAGEHVAVGVRGGRDAGLRAWLGDHGAPDLTALTTVAVDVSRPGLGLSPADEERLADVRDVVNLAALYRFGLSRAEAVAVNVDGAVNAARWAAGRPRLRRLVHLSGYRVGREATAVHPLPDADLRYRTEGAYEASKREGDAAVRVLAAQLGLPLTVVSPGVVIGHSNTGEAGQYIGLAPLVEQLWQGRLPALAGSRRTFVPVVAVDHLAAFLAAAPRHDTGPVQLHTVLDPATPPLPELIATVARRLGVRAPRAVLPVGLVRRLPRRLTGADPESLTFLSEDRYDTASAERLEAAAGLAHPPVDELLGRWALRLVADRFGAADAVGTVPAGPSTTGR</sequence>
<organism evidence="2 3">
    <name type="scientific">Kitasatospora paracochleata</name>
    <dbReference type="NCBI Taxonomy" id="58354"/>
    <lineage>
        <taxon>Bacteria</taxon>
        <taxon>Bacillati</taxon>
        <taxon>Actinomycetota</taxon>
        <taxon>Actinomycetes</taxon>
        <taxon>Kitasatosporales</taxon>
        <taxon>Streptomycetaceae</taxon>
        <taxon>Kitasatospora</taxon>
    </lineage>
</organism>
<dbReference type="PANTHER" id="PTHR48079:SF6">
    <property type="entry name" value="NAD(P)-BINDING DOMAIN-CONTAINING PROTEIN-RELATED"/>
    <property type="match status" value="1"/>
</dbReference>
<accession>A0ABT1J3D2</accession>
<evidence type="ECO:0000259" key="1">
    <source>
        <dbReference type="Pfam" id="PF07993"/>
    </source>
</evidence>
<evidence type="ECO:0000313" key="3">
    <source>
        <dbReference type="Proteomes" id="UP001206483"/>
    </source>
</evidence>
<name>A0ABT1J3D2_9ACTN</name>
<feature type="domain" description="Thioester reductase (TE)" evidence="1">
    <location>
        <begin position="10"/>
        <end position="234"/>
    </location>
</feature>
<dbReference type="Pfam" id="PF07993">
    <property type="entry name" value="NAD_binding_4"/>
    <property type="match status" value="1"/>
</dbReference>
<dbReference type="EMBL" id="JAMZDX010000004">
    <property type="protein sequence ID" value="MCP2311933.1"/>
    <property type="molecule type" value="Genomic_DNA"/>
</dbReference>
<dbReference type="InterPro" id="IPR036291">
    <property type="entry name" value="NAD(P)-bd_dom_sf"/>
</dbReference>
<dbReference type="Proteomes" id="UP001206483">
    <property type="component" value="Unassembled WGS sequence"/>
</dbReference>